<accession>A0A4Z2JCV9</accession>
<gene>
    <name evidence="1" type="ORF">EYF80_002175</name>
</gene>
<protein>
    <submittedName>
        <fullName evidence="1">Uncharacterized protein</fullName>
    </submittedName>
</protein>
<proteinExistence type="predicted"/>
<sequence length="116" mass="12972">MVAICVRRANLSLMVQVVTVVRYATRDRSSLSNCSPPSYDGTKCHLGVFSALDAHRVELPLLQAAMHEADRTADATLDVLKRRSREALPQLIIQHLPNRCTPMGQEEATSMRREEV</sequence>
<evidence type="ECO:0000313" key="1">
    <source>
        <dbReference type="EMBL" id="TNN87458.1"/>
    </source>
</evidence>
<comment type="caution">
    <text evidence="1">The sequence shown here is derived from an EMBL/GenBank/DDBJ whole genome shotgun (WGS) entry which is preliminary data.</text>
</comment>
<dbReference type="Proteomes" id="UP000314294">
    <property type="component" value="Unassembled WGS sequence"/>
</dbReference>
<dbReference type="EMBL" id="SRLO01000010">
    <property type="protein sequence ID" value="TNN87458.1"/>
    <property type="molecule type" value="Genomic_DNA"/>
</dbReference>
<name>A0A4Z2JCV9_9TELE</name>
<keyword evidence="2" id="KW-1185">Reference proteome</keyword>
<organism evidence="1 2">
    <name type="scientific">Liparis tanakae</name>
    <name type="common">Tanaka's snailfish</name>
    <dbReference type="NCBI Taxonomy" id="230148"/>
    <lineage>
        <taxon>Eukaryota</taxon>
        <taxon>Metazoa</taxon>
        <taxon>Chordata</taxon>
        <taxon>Craniata</taxon>
        <taxon>Vertebrata</taxon>
        <taxon>Euteleostomi</taxon>
        <taxon>Actinopterygii</taxon>
        <taxon>Neopterygii</taxon>
        <taxon>Teleostei</taxon>
        <taxon>Neoteleostei</taxon>
        <taxon>Acanthomorphata</taxon>
        <taxon>Eupercaria</taxon>
        <taxon>Perciformes</taxon>
        <taxon>Cottioidei</taxon>
        <taxon>Cottales</taxon>
        <taxon>Liparidae</taxon>
        <taxon>Liparis</taxon>
    </lineage>
</organism>
<dbReference type="AlphaFoldDB" id="A0A4Z2JCV9"/>
<evidence type="ECO:0000313" key="2">
    <source>
        <dbReference type="Proteomes" id="UP000314294"/>
    </source>
</evidence>
<reference evidence="1 2" key="1">
    <citation type="submission" date="2019-03" db="EMBL/GenBank/DDBJ databases">
        <title>First draft genome of Liparis tanakae, snailfish: a comprehensive survey of snailfish specific genes.</title>
        <authorList>
            <person name="Kim W."/>
            <person name="Song I."/>
            <person name="Jeong J.-H."/>
            <person name="Kim D."/>
            <person name="Kim S."/>
            <person name="Ryu S."/>
            <person name="Song J.Y."/>
            <person name="Lee S.K."/>
        </authorList>
    </citation>
    <scope>NUCLEOTIDE SEQUENCE [LARGE SCALE GENOMIC DNA]</scope>
    <source>
        <tissue evidence="1">Muscle</tissue>
    </source>
</reference>